<dbReference type="Proteomes" id="UP000006174">
    <property type="component" value="Unassembled WGS sequence"/>
</dbReference>
<evidence type="ECO:0000313" key="2">
    <source>
        <dbReference type="EMBL" id="CCF53663.1"/>
    </source>
</evidence>
<evidence type="ECO:0000256" key="1">
    <source>
        <dbReference type="SAM" id="MobiDB-lite"/>
    </source>
</evidence>
<feature type="compositionally biased region" description="Basic residues" evidence="1">
    <location>
        <begin position="1579"/>
        <end position="1588"/>
    </location>
</feature>
<feature type="region of interest" description="Disordered" evidence="1">
    <location>
        <begin position="765"/>
        <end position="794"/>
    </location>
</feature>
<dbReference type="eggNOG" id="ENOG502R321">
    <property type="taxonomic scope" value="Eukaryota"/>
</dbReference>
<feature type="region of interest" description="Disordered" evidence="1">
    <location>
        <begin position="1473"/>
        <end position="1504"/>
    </location>
</feature>
<feature type="compositionally biased region" description="Polar residues" evidence="1">
    <location>
        <begin position="597"/>
        <end position="608"/>
    </location>
</feature>
<feature type="region of interest" description="Disordered" evidence="1">
    <location>
        <begin position="996"/>
        <end position="1049"/>
    </location>
</feature>
<evidence type="ECO:0000313" key="3">
    <source>
        <dbReference type="Proteomes" id="UP000006174"/>
    </source>
</evidence>
<feature type="compositionally biased region" description="Basic and acidic residues" evidence="1">
    <location>
        <begin position="895"/>
        <end position="913"/>
    </location>
</feature>
<feature type="compositionally biased region" description="Polar residues" evidence="1">
    <location>
        <begin position="403"/>
        <end position="419"/>
    </location>
</feature>
<feature type="compositionally biased region" description="Polar residues" evidence="1">
    <location>
        <begin position="780"/>
        <end position="794"/>
    </location>
</feature>
<feature type="compositionally biased region" description="Polar residues" evidence="1">
    <location>
        <begin position="64"/>
        <end position="73"/>
    </location>
</feature>
<feature type="compositionally biased region" description="Polar residues" evidence="1">
    <location>
        <begin position="479"/>
        <end position="488"/>
    </location>
</feature>
<feature type="compositionally biased region" description="Basic residues" evidence="1">
    <location>
        <begin position="583"/>
        <end position="595"/>
    </location>
</feature>
<feature type="compositionally biased region" description="Polar residues" evidence="1">
    <location>
        <begin position="197"/>
        <end position="208"/>
    </location>
</feature>
<feature type="region of interest" description="Disordered" evidence="1">
    <location>
        <begin position="1545"/>
        <end position="1591"/>
    </location>
</feature>
<feature type="compositionally biased region" description="Low complexity" evidence="1">
    <location>
        <begin position="492"/>
        <end position="505"/>
    </location>
</feature>
<feature type="compositionally biased region" description="Low complexity" evidence="1">
    <location>
        <begin position="214"/>
        <end position="223"/>
    </location>
</feature>
<feature type="compositionally biased region" description="Low complexity" evidence="1">
    <location>
        <begin position="1028"/>
        <end position="1042"/>
    </location>
</feature>
<accession>I2G3C0</accession>
<feature type="compositionally biased region" description="Polar residues" evidence="1">
    <location>
        <begin position="914"/>
        <end position="923"/>
    </location>
</feature>
<gene>
    <name evidence="2" type="ORF">UHOR_02250</name>
</gene>
<feature type="compositionally biased region" description="Low complexity" evidence="1">
    <location>
        <begin position="181"/>
        <end position="196"/>
    </location>
</feature>
<sequence length="1695" mass="180588">MPFTDLLRRSSPQVAHDASSSAASSSAASTSYHGSAFTATPSSAKLRRSASTRERFTFGRSSKPRTSLDTDSNMLYPLRQLQPSPSHNRGSHYSTADDHSIGEAPLHAPSSNRPSAAPLPSISPLPHTPSLPSAAASSAHIGTSPQISQYDRLFCLSAPSASLSPRCPTVALVNSPPSRPPLASSSSTRSITSSSAHQPTQSTTTSQVAHEPISAAATTSASLLRRKSTKSRSPFPPASASTGTNSTPRDRSNMGTSIFRRPSLRRRNGSSDSTATQSEKILQQMASIKPAVESTAISGNSLPPIVFPSIDVVPVNTFEPIRPTSSSTGRFAKFFGRRKSVSSPVNVLPKHDLDVNPLPPLRDATFAGNSKSPLLAVISAGWQVSTQESKALKADADLDRTISSRTVGPSSAMDQTNSLESRRGSSHANALSRTNDSESSKVSVFTFPSRPSLSNDSAAKKEHLALEPARARQAKHSTSRSFPLTSMPMSGPIPISTSPDPTDPSATTNIQRRPSQIGRSLSHRKSSKSLSMIGSMFASSSHSFSAADSPALPQSASTLSQMYPAYRRHKSVAAAANSSTSNHSRRPSLRARLKFGRNNTDASSQRPSTPEIESWKQRATQPIGIASPAQNERMSLASMDGSSRPKPAEMPVKIVRSKSQIRRKPAPEVKQEEIDSSSSTPVYGRTFRALEVDHDAGSPLGARLASSPATQPAVLADSISDVETSPNLVARRIVPALSNVAHQQTKREQREERAVQGLGLLGASTAPADAADTSVPSINIRPSTPTTAADKPNSSINAAHQNLAPSALPSLKGKRLSSGVHSIADTSLSVERPWSLISAGEADTPLLKLRKLVVNTDASDDDSRDGDDATERLFFRPLNSAGRPLDDEDGAPIERMTDSSDKREAAAKSDSEQLRSTSQATTRSDTKHEFASIHSSGSSTIRAARGVAAQPSISGLSAASGALSDASQAFTIRMRNVPASLVAESDANSVGLLPAQSPAASQHSFRTRQHRWEGSTGPNFSQTTVQQAKRASTASRMTARSSDLWSESRQSEDALSALGAEVGQARRAEVVALGKGRVKDWVGNGGADRSLPMAEAPTLSRSNTLRKKSQANVVAADFNYVRVDEREAQRQKALNEDLSRRLQLLSDAQVGSAAAEREIRDMPDEESLAASPCNHQGCSAPVPRFVRLSAFHDRKLLGDVDQTTSQNAAPVTVTSQLAEEAIRLGRAPSKRVRRNVSETKSAGEAVMVMRDAANMLPRSSGNSSVVAARHRRRSTSLSSRKAWSSMDMMNPTLVPALPTAPLLHVQDGQPASDKGADVETAHVEDGSKQHSKQRSFATSEEAAQAKRQELLEREKRLAEKEARRQLQFQEKYAKKKQSDPLLAARLALAGLQTPMEAVPKLQGESLAQSAAASRSSLCGGSGLQVPEIAGGRASATGSPALLSVIASPMGRKNSNAGSVMSFHTAMDVATGDSQAVSGSSSAKVLQTEPTAETSLSSKGSAEVRPDTSYSIASSLAVDFEFPVPPQRMKEQVSKDGTLLSRAGLQESSAQQKGREGRHYLPKSAKAPLTPHRDSSLRHRNDHRSKHNSHVSTLFPNGVEMAASETMPKLAAVSPLDSVKQSGALRRSRSVGYNNRDLRWLTREEMMLDTTAHASPQEWDNRATWANGLGIQMDETVSGGRKYSKASGVPRHVILA</sequence>
<feature type="compositionally biased region" description="Polar residues" evidence="1">
    <location>
        <begin position="81"/>
        <end position="94"/>
    </location>
</feature>
<feature type="compositionally biased region" description="Polar residues" evidence="1">
    <location>
        <begin position="1473"/>
        <end position="1499"/>
    </location>
</feature>
<proteinExistence type="predicted"/>
<reference evidence="2 3" key="1">
    <citation type="journal article" date="2012" name="Plant Cell">
        <title>Genome comparison of barley and maize smut fungi reveals targeted loss of RNA silencing components and species-specific presence of transposable elements.</title>
        <authorList>
            <person name="Laurie J.D."/>
            <person name="Ali S."/>
            <person name="Linning R."/>
            <person name="Mannhaupt G."/>
            <person name="Wong P."/>
            <person name="Gueldener U."/>
            <person name="Muensterkoetter M."/>
            <person name="Moore R."/>
            <person name="Kahmann R."/>
            <person name="Bakkeren G."/>
            <person name="Schirawski J."/>
        </authorList>
    </citation>
    <scope>NUCLEOTIDE SEQUENCE [LARGE SCALE GENOMIC DNA]</scope>
    <source>
        <strain evidence="3">Uh4875-4</strain>
    </source>
</reference>
<dbReference type="OMA" id="NRATWAN"/>
<dbReference type="EMBL" id="CAGI01000184">
    <property type="protein sequence ID" value="CCF53663.1"/>
    <property type="molecule type" value="Genomic_DNA"/>
</dbReference>
<feature type="compositionally biased region" description="Basic residues" evidence="1">
    <location>
        <begin position="655"/>
        <end position="664"/>
    </location>
</feature>
<feature type="compositionally biased region" description="Polar residues" evidence="1">
    <location>
        <begin position="30"/>
        <end position="43"/>
    </location>
</feature>
<feature type="compositionally biased region" description="Low complexity" evidence="1">
    <location>
        <begin position="572"/>
        <end position="582"/>
    </location>
</feature>
<feature type="region of interest" description="Disordered" evidence="1">
    <location>
        <begin position="856"/>
        <end position="943"/>
    </location>
</feature>
<feature type="compositionally biased region" description="Low complexity" evidence="1">
    <location>
        <begin position="765"/>
        <end position="776"/>
    </location>
</feature>
<name>I2G3C0_USTHO</name>
<keyword evidence="3" id="KW-1185">Reference proteome</keyword>
<feature type="region of interest" description="Disordered" evidence="1">
    <location>
        <begin position="570"/>
        <end position="680"/>
    </location>
</feature>
<feature type="region of interest" description="Disordered" evidence="1">
    <location>
        <begin position="1"/>
        <end position="138"/>
    </location>
</feature>
<feature type="compositionally biased region" description="Low complexity" evidence="1">
    <location>
        <begin position="18"/>
        <end position="29"/>
    </location>
</feature>
<feature type="region of interest" description="Disordered" evidence="1">
    <location>
        <begin position="1256"/>
        <end position="1282"/>
    </location>
</feature>
<feature type="region of interest" description="Disordered" evidence="1">
    <location>
        <begin position="172"/>
        <end position="278"/>
    </location>
</feature>
<dbReference type="HOGENOM" id="CLU_002974_0_0_1"/>
<feature type="region of interest" description="Disordered" evidence="1">
    <location>
        <begin position="1306"/>
        <end position="1346"/>
    </location>
</feature>
<feature type="compositionally biased region" description="Polar residues" evidence="1">
    <location>
        <begin position="1016"/>
        <end position="1027"/>
    </location>
</feature>
<feature type="compositionally biased region" description="Basic and acidic residues" evidence="1">
    <location>
        <begin position="1314"/>
        <end position="1328"/>
    </location>
</feature>
<feature type="compositionally biased region" description="Polar residues" evidence="1">
    <location>
        <begin position="506"/>
        <end position="518"/>
    </location>
</feature>
<organism evidence="2 3">
    <name type="scientific">Ustilago hordei</name>
    <name type="common">Barley covered smut fungus</name>
    <dbReference type="NCBI Taxonomy" id="120017"/>
    <lineage>
        <taxon>Eukaryota</taxon>
        <taxon>Fungi</taxon>
        <taxon>Dikarya</taxon>
        <taxon>Basidiomycota</taxon>
        <taxon>Ustilaginomycotina</taxon>
        <taxon>Ustilaginomycetes</taxon>
        <taxon>Ustilaginales</taxon>
        <taxon>Ustilaginaceae</taxon>
        <taxon>Ustilago</taxon>
    </lineage>
</organism>
<feature type="region of interest" description="Disordered" evidence="1">
    <location>
        <begin position="403"/>
        <end position="528"/>
    </location>
</feature>
<comment type="caution">
    <text evidence="2">The sequence shown here is derived from an EMBL/GenBank/DDBJ whole genome shotgun (WGS) entry which is preliminary data.</text>
</comment>
<protein>
    <submittedName>
        <fullName evidence="2">Uncharacterized protein</fullName>
    </submittedName>
</protein>